<keyword evidence="9" id="KW-0598">Phosphotransferase system</keyword>
<evidence type="ECO:0000259" key="16">
    <source>
        <dbReference type="PROSITE" id="PS51099"/>
    </source>
</evidence>
<gene>
    <name evidence="18" type="ORF">BAN_0074600</name>
</gene>
<dbReference type="AlphaFoldDB" id="W5STP7"/>
<dbReference type="EMBL" id="CP005829">
    <property type="protein sequence ID" value="AHH08381.1"/>
    <property type="molecule type" value="Genomic_DNA"/>
</dbReference>
<dbReference type="InterPro" id="IPR003501">
    <property type="entry name" value="PTS_EIIB_2/3"/>
</dbReference>
<sequence length="624" mass="66944">MFLDFLKKELIFISTEISSKDEAINFLVDQVSKRGYTNDRSGFLKGLLERENISDTSWENGVAIPHFIGDVVESSFISLLYIKGEGIKWSDDNPPVNLIFLICMSRSQQGSDHIKSIAFIAKLFENDCFKNVLKVINNSDEIYSYIENVENTSTDDSGSVSKPERILAVCACPVGIAHTYIAAKKLEMEAKKQGYSIKVETQGSIGIDNPLTETDIKAADVVILAVDKDVDEERFSGKRVYKVSTSRAINNVENVIKEAFGAPILNYENVHINKGKSGESKFGFYKYLMSGVSPMIPIVASGGILIALGISFAGVGSDGPNFNDYPFYKTITDIGGVAFGMMLPVLSGFIAMAIADKPGLAPGLVGGVLARDTKAGFLGAILVGFMAGFVAKWIAKRKIPEWLKPVMPIFVIPLISTVIIGLFMIYVGVYIGQFMELLESSLKSLHNDSQAYGIIGKLLLGLILGAMVSVDMGGPFNKVAFLFGVGMIPQVPQIMGMVASAIPVPPMAMGLATLIMPKLFEEEERESGKISFLISFIGISEGAIPFAASDPARVLPSIVIGGAVASIIAAFLGVADHAPHGGPIVLPVVDNKLGFVIAIAVGVAVATSLVIFLKSLKVKESNES</sequence>
<evidence type="ECO:0000256" key="1">
    <source>
        <dbReference type="ARBA" id="ARBA00001401"/>
    </source>
</evidence>
<evidence type="ECO:0000256" key="3">
    <source>
        <dbReference type="ARBA" id="ARBA00012799"/>
    </source>
</evidence>
<keyword evidence="12 14" id="KW-1133">Transmembrane helix</keyword>
<keyword evidence="6" id="KW-0597">Phosphoprotein</keyword>
<feature type="transmembrane region" description="Helical" evidence="14">
    <location>
        <begin position="494"/>
        <end position="516"/>
    </location>
</feature>
<accession>W5STP7</accession>
<evidence type="ECO:0000259" key="15">
    <source>
        <dbReference type="PROSITE" id="PS51094"/>
    </source>
</evidence>
<dbReference type="eggNOG" id="COG1445">
    <property type="taxonomic scope" value="Bacteria"/>
</dbReference>
<dbReference type="InterPro" id="IPR002178">
    <property type="entry name" value="PTS_EIIA_type-2_dom"/>
</dbReference>
<comment type="catalytic activity">
    <reaction evidence="1">
        <text>D-fructose(out) + N(pros)-phospho-L-histidyl-[protein] = D-fructose 1-phosphate(in) + L-histidyl-[protein]</text>
        <dbReference type="Rhea" id="RHEA:49252"/>
        <dbReference type="Rhea" id="RHEA-COMP:9745"/>
        <dbReference type="Rhea" id="RHEA-COMP:9746"/>
        <dbReference type="ChEBI" id="CHEBI:29979"/>
        <dbReference type="ChEBI" id="CHEBI:37721"/>
        <dbReference type="ChEBI" id="CHEBI:58674"/>
        <dbReference type="ChEBI" id="CHEBI:64837"/>
        <dbReference type="EC" id="2.7.1.202"/>
    </reaction>
</comment>
<organism evidence="18 19">
    <name type="scientific">Borrelia anserina BA2</name>
    <dbReference type="NCBI Taxonomy" id="1313293"/>
    <lineage>
        <taxon>Bacteria</taxon>
        <taxon>Pseudomonadati</taxon>
        <taxon>Spirochaetota</taxon>
        <taxon>Spirochaetia</taxon>
        <taxon>Spirochaetales</taxon>
        <taxon>Borreliaceae</taxon>
        <taxon>Borrelia</taxon>
    </lineage>
</organism>
<dbReference type="OrthoDB" id="9782569at2"/>
<name>W5STP7_BORAN</name>
<evidence type="ECO:0000256" key="7">
    <source>
        <dbReference type="ARBA" id="ARBA00022597"/>
    </source>
</evidence>
<dbReference type="eggNOG" id="COG1762">
    <property type="taxonomic scope" value="Bacteria"/>
</dbReference>
<dbReference type="Proteomes" id="UP000019262">
    <property type="component" value="Chromosome"/>
</dbReference>
<feature type="domain" description="PTS EIIA type-2" evidence="15">
    <location>
        <begin position="4"/>
        <end position="149"/>
    </location>
</feature>
<feature type="transmembrane region" description="Helical" evidence="14">
    <location>
        <begin position="528"/>
        <end position="547"/>
    </location>
</feature>
<evidence type="ECO:0000256" key="14">
    <source>
        <dbReference type="SAM" id="Phobius"/>
    </source>
</evidence>
<dbReference type="PANTHER" id="PTHR30505">
    <property type="entry name" value="FRUCTOSE-LIKE PERMEASE"/>
    <property type="match status" value="1"/>
</dbReference>
<dbReference type="GO" id="GO:0005351">
    <property type="term" value="F:carbohydrate:proton symporter activity"/>
    <property type="evidence" value="ECO:0007669"/>
    <property type="project" value="InterPro"/>
</dbReference>
<dbReference type="Pfam" id="PF00359">
    <property type="entry name" value="PTS_EIIA_2"/>
    <property type="match status" value="1"/>
</dbReference>
<dbReference type="CDD" id="cd05569">
    <property type="entry name" value="PTS_IIB_fructose"/>
    <property type="match status" value="1"/>
</dbReference>
<evidence type="ECO:0000256" key="5">
    <source>
        <dbReference type="ARBA" id="ARBA00022475"/>
    </source>
</evidence>
<dbReference type="GO" id="GO:0016301">
    <property type="term" value="F:kinase activity"/>
    <property type="evidence" value="ECO:0007669"/>
    <property type="project" value="UniProtKB-KW"/>
</dbReference>
<feature type="domain" description="PTS EIIB type-2" evidence="16">
    <location>
        <begin position="166"/>
        <end position="261"/>
    </location>
</feature>
<dbReference type="PROSITE" id="PS51094">
    <property type="entry name" value="PTS_EIIA_TYPE_2"/>
    <property type="match status" value="1"/>
</dbReference>
<dbReference type="FunFam" id="3.40.50.2300:FF:000014">
    <property type="entry name" value="PTS system fructose-like transporter subunit IIB"/>
    <property type="match status" value="1"/>
</dbReference>
<dbReference type="PROSITE" id="PS51104">
    <property type="entry name" value="PTS_EIIC_TYPE_2"/>
    <property type="match status" value="1"/>
</dbReference>
<evidence type="ECO:0000256" key="13">
    <source>
        <dbReference type="ARBA" id="ARBA00023136"/>
    </source>
</evidence>
<dbReference type="NCBIfam" id="TIGR00848">
    <property type="entry name" value="fruA"/>
    <property type="match status" value="1"/>
</dbReference>
<evidence type="ECO:0000256" key="11">
    <source>
        <dbReference type="ARBA" id="ARBA00022777"/>
    </source>
</evidence>
<evidence type="ECO:0000259" key="17">
    <source>
        <dbReference type="PROSITE" id="PS51104"/>
    </source>
</evidence>
<feature type="transmembrane region" description="Helical" evidence="14">
    <location>
        <begin position="593"/>
        <end position="613"/>
    </location>
</feature>
<feature type="transmembrane region" description="Helical" evidence="14">
    <location>
        <begin position="451"/>
        <end position="473"/>
    </location>
</feature>
<keyword evidence="4" id="KW-0813">Transport</keyword>
<evidence type="ECO:0000256" key="4">
    <source>
        <dbReference type="ARBA" id="ARBA00022448"/>
    </source>
</evidence>
<keyword evidence="10 14" id="KW-0812">Transmembrane</keyword>
<dbReference type="NCBIfam" id="TIGR01427">
    <property type="entry name" value="PTS_IIC_fructo"/>
    <property type="match status" value="1"/>
</dbReference>
<dbReference type="Gene3D" id="3.40.930.10">
    <property type="entry name" value="Mannitol-specific EII, Chain A"/>
    <property type="match status" value="1"/>
</dbReference>
<keyword evidence="8 18" id="KW-0808">Transferase</keyword>
<feature type="transmembrane region" description="Helical" evidence="14">
    <location>
        <begin position="295"/>
        <end position="315"/>
    </location>
</feature>
<dbReference type="NCBIfam" id="TIGR00829">
    <property type="entry name" value="FRU"/>
    <property type="match status" value="1"/>
</dbReference>
<feature type="transmembrane region" description="Helical" evidence="14">
    <location>
        <begin position="407"/>
        <end position="431"/>
    </location>
</feature>
<proteinExistence type="predicted"/>
<dbReference type="GO" id="GO:0009401">
    <property type="term" value="P:phosphoenolpyruvate-dependent sugar phosphotransferase system"/>
    <property type="evidence" value="ECO:0007669"/>
    <property type="project" value="UniProtKB-KW"/>
</dbReference>
<evidence type="ECO:0000256" key="9">
    <source>
        <dbReference type="ARBA" id="ARBA00022683"/>
    </source>
</evidence>
<dbReference type="PROSITE" id="PS51099">
    <property type="entry name" value="PTS_EIIB_TYPE_2"/>
    <property type="match status" value="1"/>
</dbReference>
<dbReference type="HOGENOM" id="CLU_013155_1_0_12"/>
<evidence type="ECO:0000256" key="10">
    <source>
        <dbReference type="ARBA" id="ARBA00022692"/>
    </source>
</evidence>
<dbReference type="Pfam" id="PF02378">
    <property type="entry name" value="PTS_EIIC"/>
    <property type="match status" value="1"/>
</dbReference>
<evidence type="ECO:0000256" key="12">
    <source>
        <dbReference type="ARBA" id="ARBA00022989"/>
    </source>
</evidence>
<evidence type="ECO:0000256" key="6">
    <source>
        <dbReference type="ARBA" id="ARBA00022553"/>
    </source>
</evidence>
<dbReference type="InterPro" id="IPR050864">
    <property type="entry name" value="Bacterial_PTS_Sugar_Transport"/>
</dbReference>
<feature type="transmembrane region" description="Helical" evidence="14">
    <location>
        <begin position="554"/>
        <end position="573"/>
    </location>
</feature>
<feature type="transmembrane region" description="Helical" evidence="14">
    <location>
        <begin position="375"/>
        <end position="395"/>
    </location>
</feature>
<evidence type="ECO:0000313" key="19">
    <source>
        <dbReference type="Proteomes" id="UP000019262"/>
    </source>
</evidence>
<dbReference type="InterPro" id="IPR013014">
    <property type="entry name" value="PTS_EIIC_2"/>
</dbReference>
<evidence type="ECO:0000256" key="8">
    <source>
        <dbReference type="ARBA" id="ARBA00022679"/>
    </source>
</evidence>
<dbReference type="SUPFAM" id="SSF55804">
    <property type="entry name" value="Phoshotransferase/anion transport protein"/>
    <property type="match status" value="1"/>
</dbReference>
<evidence type="ECO:0000313" key="18">
    <source>
        <dbReference type="EMBL" id="AHH08381.1"/>
    </source>
</evidence>
<dbReference type="Gene3D" id="3.40.50.2300">
    <property type="match status" value="1"/>
</dbReference>
<feature type="domain" description="PTS EIIC type-2" evidence="17">
    <location>
        <begin position="284"/>
        <end position="623"/>
    </location>
</feature>
<comment type="subcellular location">
    <subcellularLocation>
        <location evidence="2">Cell inner membrane</location>
        <topology evidence="2">Multi-pass membrane protein</topology>
    </subcellularLocation>
</comment>
<dbReference type="InterPro" id="IPR004715">
    <property type="entry name" value="PTS_IIA_fruc"/>
</dbReference>
<dbReference type="RefSeq" id="WP_025419591.1">
    <property type="nucleotide sequence ID" value="NZ_CP005829.1"/>
</dbReference>
<dbReference type="InterPro" id="IPR013011">
    <property type="entry name" value="PTS_EIIB_2"/>
</dbReference>
<dbReference type="GO" id="GO:0022877">
    <property type="term" value="F:protein-N(PI)-phosphohistidine-fructose phosphotransferase system transporter activity"/>
    <property type="evidence" value="ECO:0007669"/>
    <property type="project" value="InterPro"/>
</dbReference>
<evidence type="ECO:0000256" key="2">
    <source>
        <dbReference type="ARBA" id="ARBA00004429"/>
    </source>
</evidence>
<dbReference type="CDD" id="cd00211">
    <property type="entry name" value="PTS_IIA_fru"/>
    <property type="match status" value="1"/>
</dbReference>
<keyword evidence="5" id="KW-1003">Cell membrane</keyword>
<reference evidence="18 19" key="1">
    <citation type="submission" date="2013-04" db="EMBL/GenBank/DDBJ databases">
        <title>Comparative Genomics of Relapsing Fever Spirochetes.</title>
        <authorList>
            <person name="Schwan T.G."/>
            <person name="Raffel S.J."/>
            <person name="Porcella S.F."/>
            <person name="Martens C.A."/>
            <person name="Bruno D.P."/>
            <person name="Rickefs S.M."/>
            <person name="Barbian K.B."/>
        </authorList>
    </citation>
    <scope>NUCLEOTIDE SEQUENCE [LARGE SCALE GENOMIC DNA]</scope>
    <source>
        <strain evidence="18 19">BA2</strain>
    </source>
</reference>
<keyword evidence="7" id="KW-0762">Sugar transport</keyword>
<dbReference type="InterPro" id="IPR006327">
    <property type="entry name" value="PTS_IIC_fruc"/>
</dbReference>
<feature type="transmembrane region" description="Helical" evidence="14">
    <location>
        <begin position="336"/>
        <end position="355"/>
    </location>
</feature>
<dbReference type="PATRIC" id="fig|1313293.3.peg.421"/>
<dbReference type="InterPro" id="IPR036095">
    <property type="entry name" value="PTS_EIIB-like_sf"/>
</dbReference>
<dbReference type="GO" id="GO:0090563">
    <property type="term" value="F:protein-phosphocysteine-sugar phosphotransferase activity"/>
    <property type="evidence" value="ECO:0007669"/>
    <property type="project" value="TreeGrafter"/>
</dbReference>
<keyword evidence="11" id="KW-0418">Kinase</keyword>
<protein>
    <recommendedName>
        <fullName evidence="3">protein-N(pi)-phosphohistidine--D-fructose phosphotransferase</fullName>
        <ecNumber evidence="3">2.7.1.202</ecNumber>
    </recommendedName>
</protein>
<dbReference type="eggNOG" id="COG1299">
    <property type="taxonomic scope" value="Bacteria"/>
</dbReference>
<dbReference type="SUPFAM" id="SSF52794">
    <property type="entry name" value="PTS system IIB component-like"/>
    <property type="match status" value="1"/>
</dbReference>
<dbReference type="InterPro" id="IPR016152">
    <property type="entry name" value="PTrfase/Anion_transptr"/>
</dbReference>
<dbReference type="PANTHER" id="PTHR30505:SF0">
    <property type="entry name" value="FRUCTOSE-LIKE PTS SYSTEM EIIBC COMPONENT-RELATED"/>
    <property type="match status" value="1"/>
</dbReference>
<dbReference type="GO" id="GO:0005886">
    <property type="term" value="C:plasma membrane"/>
    <property type="evidence" value="ECO:0007669"/>
    <property type="project" value="UniProtKB-SubCell"/>
</dbReference>
<dbReference type="InterPro" id="IPR003352">
    <property type="entry name" value="PTS_EIIC"/>
</dbReference>
<dbReference type="InterPro" id="IPR003353">
    <property type="entry name" value="PTS_IIB_fruc"/>
</dbReference>
<dbReference type="Pfam" id="PF02302">
    <property type="entry name" value="PTS_IIB"/>
    <property type="match status" value="1"/>
</dbReference>
<dbReference type="EC" id="2.7.1.202" evidence="3"/>
<keyword evidence="13 14" id="KW-0472">Membrane</keyword>